<evidence type="ECO:0000259" key="10">
    <source>
        <dbReference type="PROSITE" id="PS50113"/>
    </source>
</evidence>
<dbReference type="Pfam" id="PF13426">
    <property type="entry name" value="PAS_9"/>
    <property type="match status" value="1"/>
</dbReference>
<dbReference type="SUPFAM" id="SSF55073">
    <property type="entry name" value="Nucleotide cyclase"/>
    <property type="match status" value="1"/>
</dbReference>
<keyword evidence="6 8" id="KW-0472">Membrane</keyword>
<name>A0A1Q2M746_9GAMM</name>
<dbReference type="AlphaFoldDB" id="A0A1Q2M746"/>
<dbReference type="InterPro" id="IPR000014">
    <property type="entry name" value="PAS"/>
</dbReference>
<dbReference type="InterPro" id="IPR001610">
    <property type="entry name" value="PAC"/>
</dbReference>
<feature type="transmembrane region" description="Helical" evidence="8">
    <location>
        <begin position="53"/>
        <end position="73"/>
    </location>
</feature>
<gene>
    <name evidence="13" type="ORF">Mag101_13175</name>
</gene>
<dbReference type="SMART" id="SM00267">
    <property type="entry name" value="GGDEF"/>
    <property type="match status" value="1"/>
</dbReference>
<dbReference type="InterPro" id="IPR007895">
    <property type="entry name" value="MASE1"/>
</dbReference>
<dbReference type="PROSITE" id="PS50112">
    <property type="entry name" value="PAS"/>
    <property type="match status" value="2"/>
</dbReference>
<keyword evidence="4 8" id="KW-0812">Transmembrane</keyword>
<dbReference type="NCBIfam" id="TIGR00254">
    <property type="entry name" value="GGDEF"/>
    <property type="match status" value="1"/>
</dbReference>
<dbReference type="InterPro" id="IPR000160">
    <property type="entry name" value="GGDEF_dom"/>
</dbReference>
<feature type="domain" description="PAS" evidence="9">
    <location>
        <begin position="318"/>
        <end position="369"/>
    </location>
</feature>
<proteinExistence type="predicted"/>
<dbReference type="InterPro" id="IPR043128">
    <property type="entry name" value="Rev_trsase/Diguanyl_cyclase"/>
</dbReference>
<dbReference type="Gene3D" id="2.10.70.100">
    <property type="match status" value="1"/>
</dbReference>
<dbReference type="InterPro" id="IPR035919">
    <property type="entry name" value="EAL_sf"/>
</dbReference>
<dbReference type="InterPro" id="IPR013767">
    <property type="entry name" value="PAS_fold"/>
</dbReference>
<feature type="domain" description="PAC" evidence="10">
    <location>
        <begin position="527"/>
        <end position="580"/>
    </location>
</feature>
<feature type="transmembrane region" description="Helical" evidence="8">
    <location>
        <begin position="175"/>
        <end position="196"/>
    </location>
</feature>
<dbReference type="Pfam" id="PF00990">
    <property type="entry name" value="GGDEF"/>
    <property type="match status" value="1"/>
</dbReference>
<dbReference type="CDD" id="cd01948">
    <property type="entry name" value="EAL"/>
    <property type="match status" value="1"/>
</dbReference>
<keyword evidence="5 8" id="KW-1133">Transmembrane helix</keyword>
<accession>A0A1Q2M746</accession>
<evidence type="ECO:0000256" key="4">
    <source>
        <dbReference type="ARBA" id="ARBA00022692"/>
    </source>
</evidence>
<dbReference type="PROSITE" id="PS50113">
    <property type="entry name" value="PAC"/>
    <property type="match status" value="3"/>
</dbReference>
<dbReference type="InterPro" id="IPR001633">
    <property type="entry name" value="EAL_dom"/>
</dbReference>
<dbReference type="CDD" id="cd00130">
    <property type="entry name" value="PAS"/>
    <property type="match status" value="2"/>
</dbReference>
<evidence type="ECO:0000256" key="5">
    <source>
        <dbReference type="ARBA" id="ARBA00022989"/>
    </source>
</evidence>
<dbReference type="GO" id="GO:0003824">
    <property type="term" value="F:catalytic activity"/>
    <property type="evidence" value="ECO:0007669"/>
    <property type="project" value="UniProtKB-ARBA"/>
</dbReference>
<dbReference type="InterPro" id="IPR013655">
    <property type="entry name" value="PAS_fold_3"/>
</dbReference>
<feature type="domain" description="PAS" evidence="9">
    <location>
        <begin position="581"/>
        <end position="654"/>
    </location>
</feature>
<feature type="transmembrane region" description="Helical" evidence="8">
    <location>
        <begin position="289"/>
        <end position="307"/>
    </location>
</feature>
<dbReference type="InterPro" id="IPR000700">
    <property type="entry name" value="PAS-assoc_C"/>
</dbReference>
<dbReference type="PANTHER" id="PTHR44757">
    <property type="entry name" value="DIGUANYLATE CYCLASE DGCP"/>
    <property type="match status" value="1"/>
</dbReference>
<dbReference type="STRING" id="260552.Mag101_13175"/>
<dbReference type="Pfam" id="PF00563">
    <property type="entry name" value="EAL"/>
    <property type="match status" value="1"/>
</dbReference>
<feature type="transmembrane region" description="Helical" evidence="8">
    <location>
        <begin position="106"/>
        <end position="127"/>
    </location>
</feature>
<keyword evidence="14" id="KW-1185">Reference proteome</keyword>
<dbReference type="Gene3D" id="3.30.70.270">
    <property type="match status" value="1"/>
</dbReference>
<comment type="cofactor">
    <cofactor evidence="1">
        <name>Mg(2+)</name>
        <dbReference type="ChEBI" id="CHEBI:18420"/>
    </cofactor>
</comment>
<feature type="domain" description="EAL" evidence="11">
    <location>
        <begin position="887"/>
        <end position="1140"/>
    </location>
</feature>
<feature type="transmembrane region" description="Helical" evidence="8">
    <location>
        <begin position="139"/>
        <end position="163"/>
    </location>
</feature>
<dbReference type="SUPFAM" id="SSF141868">
    <property type="entry name" value="EAL domain-like"/>
    <property type="match status" value="1"/>
</dbReference>
<feature type="transmembrane region" description="Helical" evidence="8">
    <location>
        <begin position="250"/>
        <end position="268"/>
    </location>
</feature>
<dbReference type="EMBL" id="CP019650">
    <property type="protein sequence ID" value="AQQ68479.1"/>
    <property type="molecule type" value="Genomic_DNA"/>
</dbReference>
<evidence type="ECO:0000256" key="6">
    <source>
        <dbReference type="ARBA" id="ARBA00023136"/>
    </source>
</evidence>
<dbReference type="KEGG" id="maga:Mag101_13175"/>
<reference evidence="13" key="1">
    <citation type="submission" date="2017-02" db="EMBL/GenBank/DDBJ databases">
        <title>Genome of Microbulbifer agarilyticus GP101.</title>
        <authorList>
            <person name="Jung J."/>
            <person name="Bae S.S."/>
            <person name="Baek K."/>
        </authorList>
    </citation>
    <scope>NUCLEOTIDE SEQUENCE [LARGE SCALE GENOMIC DNA]</scope>
    <source>
        <strain evidence="13">GP101</strain>
    </source>
</reference>
<feature type="domain" description="GGDEF" evidence="12">
    <location>
        <begin position="743"/>
        <end position="876"/>
    </location>
</feature>
<dbReference type="GO" id="GO:0006355">
    <property type="term" value="P:regulation of DNA-templated transcription"/>
    <property type="evidence" value="ECO:0007669"/>
    <property type="project" value="InterPro"/>
</dbReference>
<comment type="subcellular location">
    <subcellularLocation>
        <location evidence="2">Cell membrane</location>
        <topology evidence="2">Multi-pass membrane protein</topology>
    </subcellularLocation>
</comment>
<evidence type="ECO:0000256" key="8">
    <source>
        <dbReference type="SAM" id="Phobius"/>
    </source>
</evidence>
<dbReference type="SMART" id="SM00086">
    <property type="entry name" value="PAC"/>
    <property type="match status" value="3"/>
</dbReference>
<dbReference type="OrthoDB" id="1316910at2"/>
<organism evidence="13 14">
    <name type="scientific">Microbulbifer agarilyticus</name>
    <dbReference type="NCBI Taxonomy" id="260552"/>
    <lineage>
        <taxon>Bacteria</taxon>
        <taxon>Pseudomonadati</taxon>
        <taxon>Pseudomonadota</taxon>
        <taxon>Gammaproteobacteria</taxon>
        <taxon>Cellvibrionales</taxon>
        <taxon>Microbulbiferaceae</taxon>
        <taxon>Microbulbifer</taxon>
    </lineage>
</organism>
<dbReference type="FunFam" id="3.30.70.270:FF:000001">
    <property type="entry name" value="Diguanylate cyclase domain protein"/>
    <property type="match status" value="1"/>
</dbReference>
<evidence type="ECO:0000256" key="7">
    <source>
        <dbReference type="SAM" id="Coils"/>
    </source>
</evidence>
<dbReference type="SUPFAM" id="SSF55785">
    <property type="entry name" value="PYP-like sensor domain (PAS domain)"/>
    <property type="match status" value="3"/>
</dbReference>
<evidence type="ECO:0000259" key="11">
    <source>
        <dbReference type="PROSITE" id="PS50883"/>
    </source>
</evidence>
<dbReference type="PROSITE" id="PS50883">
    <property type="entry name" value="EAL"/>
    <property type="match status" value="1"/>
</dbReference>
<evidence type="ECO:0000313" key="14">
    <source>
        <dbReference type="Proteomes" id="UP000188219"/>
    </source>
</evidence>
<evidence type="ECO:0000259" key="9">
    <source>
        <dbReference type="PROSITE" id="PS50112"/>
    </source>
</evidence>
<evidence type="ECO:0000256" key="2">
    <source>
        <dbReference type="ARBA" id="ARBA00004651"/>
    </source>
</evidence>
<dbReference type="SMART" id="SM00052">
    <property type="entry name" value="EAL"/>
    <property type="match status" value="1"/>
</dbReference>
<dbReference type="Gene3D" id="3.20.20.450">
    <property type="entry name" value="EAL domain"/>
    <property type="match status" value="1"/>
</dbReference>
<protein>
    <recommendedName>
        <fullName evidence="15">Diguanylate cyclase</fullName>
    </recommendedName>
</protein>
<dbReference type="Proteomes" id="UP000188219">
    <property type="component" value="Chromosome"/>
</dbReference>
<dbReference type="Pfam" id="PF05231">
    <property type="entry name" value="MASE1"/>
    <property type="match status" value="1"/>
</dbReference>
<dbReference type="InterPro" id="IPR052155">
    <property type="entry name" value="Biofilm_reg_signaling"/>
</dbReference>
<feature type="domain" description="PAC" evidence="10">
    <location>
        <begin position="658"/>
        <end position="711"/>
    </location>
</feature>
<dbReference type="CDD" id="cd01949">
    <property type="entry name" value="GGDEF"/>
    <property type="match status" value="1"/>
</dbReference>
<feature type="transmembrane region" description="Helical" evidence="8">
    <location>
        <begin position="208"/>
        <end position="230"/>
    </location>
</feature>
<evidence type="ECO:0000259" key="12">
    <source>
        <dbReference type="PROSITE" id="PS50887"/>
    </source>
</evidence>
<keyword evidence="3" id="KW-1003">Cell membrane</keyword>
<feature type="coiled-coil region" evidence="7">
    <location>
        <begin position="568"/>
        <end position="595"/>
    </location>
</feature>
<feature type="transmembrane region" description="Helical" evidence="8">
    <location>
        <begin position="80"/>
        <end position="100"/>
    </location>
</feature>
<dbReference type="NCBIfam" id="TIGR00229">
    <property type="entry name" value="sensory_box"/>
    <property type="match status" value="3"/>
</dbReference>
<evidence type="ECO:0000256" key="1">
    <source>
        <dbReference type="ARBA" id="ARBA00001946"/>
    </source>
</evidence>
<dbReference type="GO" id="GO:0005886">
    <property type="term" value="C:plasma membrane"/>
    <property type="evidence" value="ECO:0007669"/>
    <property type="project" value="UniProtKB-SubCell"/>
</dbReference>
<evidence type="ECO:0000313" key="13">
    <source>
        <dbReference type="EMBL" id="AQQ68479.1"/>
    </source>
</evidence>
<dbReference type="PANTHER" id="PTHR44757:SF4">
    <property type="entry name" value="DIGUANYLATE CYCLASE DGCE-RELATED"/>
    <property type="match status" value="1"/>
</dbReference>
<keyword evidence="7" id="KW-0175">Coiled coil</keyword>
<dbReference type="PROSITE" id="PS50887">
    <property type="entry name" value="GGDEF"/>
    <property type="match status" value="1"/>
</dbReference>
<sequence length="1151" mass="127802">MIARAQMDGSQQEVFGLPPAGPVQPQSDGLWSGAIVLALGCYALAYLCKHYLSISDGIAAIWLADALTIAYLFRYTYASWPLLLLASFAGTFAAAVVSGIDIAIAPLYSLAGVVEASVAAGLLRFFCIKGDFFDGTGRWLKFISFGALLPTFAGAGFGAFVAFRFADLPFSDVFLVWYLADVIGISVFFPIVYLWLTGSGVCDFNLRACSRFFTVSSLALSGVFLLLIALPHPFVFISLPLIWAVSRLEIFQSLLLIFIAIVVQLLAYSGRLPWMPVGASEVQNSLDLVPLYAAVFPAYIMAVVSRVERQRGQRIIEVESSFRAAMASSRIGMLLVSLDNRIIQSNPSFCRFIGFTDVELRGMSIHEVVSIPPYGIGIRREEKEGFERPLLDLEFGFVQDAELCFIRKDGKQLWGHWSCSVARGTNNEPQYVVVQVEDIDWRKHSEEQLARAEERWKFSLSVTGQVVYDWDLITGKTFFSEWLGSGIGIESSCLKSRDDWLQRLVGEDRQKLEAAQEAHIDGDAADIDCQYRVRTDSGELRWIHEVAHIMESSHGDESLRLIGVLRDITENKQMAQSLEEEKERLQVTLNAIADAVIATDQYRNVTFMNPVAEQLTGWKLNEVQGKQIETILNLSYGRGSEKIPRPVEECLTENRPVFSAEGAVLYHRDGSGYDVKCSASPLRSCSSELLGAVLVFQDVTETRQLIRQLRYKASHDHLTSLPNREAFRRDLLEAVSTVRNSERVHVLAYMDLDRFKVINDSAGHQAGDALLKNVARFLRGHLRASDQVARLGGDEFGILLRDCNKEQGIARCEQLVRKIIALRFPWGGRIFDVGASVGVTEISHENSQVADLMSQADVACYSAKHSGRGVVMLYEPDHSAAAEQHREIHMASRIRAALDSGSFRLYAQPIATPANPADIHHYEILVRMLDNNGEIIFPGAFIPAAERYGLMLQIDSWVAQEFFGRKAQSIAESGLKFAVNLSADALSDRTFQQAFFDLLRGSPVVPGQLGVEITETAMINQMESASQFVAELRSMGCTIALDDFGNGLSSFNYLKNFAIDYIKIDGSFVRHVDSNFVDLMIVESINQVAHRLKAQTIAEFVEDQATVDKLDKIGVDLVQGYHIGRPVPLDEILDGVLKRSTAHERDLAPAL</sequence>
<dbReference type="Gene3D" id="3.30.450.20">
    <property type="entry name" value="PAS domain"/>
    <property type="match status" value="3"/>
</dbReference>
<dbReference type="Pfam" id="PF00989">
    <property type="entry name" value="PAS"/>
    <property type="match status" value="1"/>
</dbReference>
<dbReference type="SMART" id="SM00091">
    <property type="entry name" value="PAS"/>
    <property type="match status" value="2"/>
</dbReference>
<dbReference type="InterPro" id="IPR029787">
    <property type="entry name" value="Nucleotide_cyclase"/>
</dbReference>
<dbReference type="RefSeq" id="WP_077405843.1">
    <property type="nucleotide sequence ID" value="NZ_CP019650.1"/>
</dbReference>
<evidence type="ECO:0000256" key="3">
    <source>
        <dbReference type="ARBA" id="ARBA00022475"/>
    </source>
</evidence>
<feature type="transmembrane region" description="Helical" evidence="8">
    <location>
        <begin position="29"/>
        <end position="47"/>
    </location>
</feature>
<evidence type="ECO:0008006" key="15">
    <source>
        <dbReference type="Google" id="ProtNLM"/>
    </source>
</evidence>
<dbReference type="Pfam" id="PF08447">
    <property type="entry name" value="PAS_3"/>
    <property type="match status" value="1"/>
</dbReference>
<feature type="domain" description="PAC" evidence="10">
    <location>
        <begin position="399"/>
        <end position="451"/>
    </location>
</feature>
<dbReference type="InterPro" id="IPR035965">
    <property type="entry name" value="PAS-like_dom_sf"/>
</dbReference>